<keyword evidence="3" id="KW-1185">Reference proteome</keyword>
<dbReference type="InterPro" id="IPR058534">
    <property type="entry name" value="YjdF"/>
</dbReference>
<accession>A0A917CG32</accession>
<sequence>MTVQFLWFLLAVFLLVLGWSAYQPYDLATWALEALPAILGAVILLLTFRRFRLTGLLYVLIFLHAIVLVVGAHYTYARVPYFDGFMQFIWPERNNYDKLGHFFQGLMPAILCRELVVRFNVFNSRAWMNFFIVSFCLGFSAFYELIEWWVALLSDEASESFLGTQGYVWDTQSDMFLALIGAVLALGLFSHWHDRQLRALRQ</sequence>
<feature type="transmembrane region" description="Helical" evidence="1">
    <location>
        <begin position="175"/>
        <end position="192"/>
    </location>
</feature>
<dbReference type="InterPro" id="IPR014509">
    <property type="entry name" value="YjdF-like"/>
</dbReference>
<proteinExistence type="predicted"/>
<evidence type="ECO:0000313" key="3">
    <source>
        <dbReference type="Proteomes" id="UP000605253"/>
    </source>
</evidence>
<organism evidence="2 3">
    <name type="scientific">Marinicella pacifica</name>
    <dbReference type="NCBI Taxonomy" id="1171543"/>
    <lineage>
        <taxon>Bacteria</taxon>
        <taxon>Pseudomonadati</taxon>
        <taxon>Pseudomonadota</taxon>
        <taxon>Gammaproteobacteria</taxon>
        <taxon>Lysobacterales</taxon>
        <taxon>Marinicellaceae</taxon>
        <taxon>Marinicella</taxon>
    </lineage>
</organism>
<dbReference type="EMBL" id="BMEO01000001">
    <property type="protein sequence ID" value="GGF85704.1"/>
    <property type="molecule type" value="Genomic_DNA"/>
</dbReference>
<feature type="transmembrane region" description="Helical" evidence="1">
    <location>
        <begin position="30"/>
        <end position="48"/>
    </location>
</feature>
<evidence type="ECO:0000313" key="2">
    <source>
        <dbReference type="EMBL" id="GGF85704.1"/>
    </source>
</evidence>
<reference evidence="2" key="2">
    <citation type="submission" date="2020-09" db="EMBL/GenBank/DDBJ databases">
        <authorList>
            <person name="Sun Q."/>
            <person name="Zhou Y."/>
        </authorList>
    </citation>
    <scope>NUCLEOTIDE SEQUENCE</scope>
    <source>
        <strain evidence="2">CGMCC 1.12181</strain>
    </source>
</reference>
<dbReference type="Proteomes" id="UP000605253">
    <property type="component" value="Unassembled WGS sequence"/>
</dbReference>
<dbReference type="PIRSF" id="PIRSF020606">
    <property type="entry name" value="UCP020606"/>
    <property type="match status" value="1"/>
</dbReference>
<keyword evidence="1" id="KW-1133">Transmembrane helix</keyword>
<feature type="transmembrane region" description="Helical" evidence="1">
    <location>
        <begin position="128"/>
        <end position="146"/>
    </location>
</feature>
<name>A0A917CG32_9GAMM</name>
<evidence type="ECO:0000256" key="1">
    <source>
        <dbReference type="SAM" id="Phobius"/>
    </source>
</evidence>
<feature type="transmembrane region" description="Helical" evidence="1">
    <location>
        <begin position="55"/>
        <end position="76"/>
    </location>
</feature>
<gene>
    <name evidence="2" type="primary">yjdF</name>
    <name evidence="2" type="ORF">GCM10011365_03460</name>
</gene>
<comment type="caution">
    <text evidence="2">The sequence shown here is derived from an EMBL/GenBank/DDBJ whole genome shotgun (WGS) entry which is preliminary data.</text>
</comment>
<feature type="transmembrane region" description="Helical" evidence="1">
    <location>
        <begin position="99"/>
        <end position="116"/>
    </location>
</feature>
<protein>
    <submittedName>
        <fullName evidence="2">Membrane protein</fullName>
    </submittedName>
</protein>
<dbReference type="AlphaFoldDB" id="A0A917CG32"/>
<keyword evidence="1" id="KW-0472">Membrane</keyword>
<reference evidence="2" key="1">
    <citation type="journal article" date="2014" name="Int. J. Syst. Evol. Microbiol.">
        <title>Complete genome sequence of Corynebacterium casei LMG S-19264T (=DSM 44701T), isolated from a smear-ripened cheese.</title>
        <authorList>
            <consortium name="US DOE Joint Genome Institute (JGI-PGF)"/>
            <person name="Walter F."/>
            <person name="Albersmeier A."/>
            <person name="Kalinowski J."/>
            <person name="Ruckert C."/>
        </authorList>
    </citation>
    <scope>NUCLEOTIDE SEQUENCE</scope>
    <source>
        <strain evidence="2">CGMCC 1.12181</strain>
    </source>
</reference>
<dbReference type="RefSeq" id="WP_188363937.1">
    <property type="nucleotide sequence ID" value="NZ_BAABJF010000011.1"/>
</dbReference>
<dbReference type="Pfam" id="PF09997">
    <property type="entry name" value="DUF2238"/>
    <property type="match status" value="1"/>
</dbReference>
<keyword evidence="1" id="KW-0812">Transmembrane</keyword>